<proteinExistence type="predicted"/>
<dbReference type="AlphaFoldDB" id="A0A0A9C1Q3"/>
<evidence type="ECO:0000256" key="1">
    <source>
        <dbReference type="SAM" id="Phobius"/>
    </source>
</evidence>
<dbReference type="EMBL" id="GBRH01232438">
    <property type="protein sequence ID" value="JAD65457.1"/>
    <property type="molecule type" value="Transcribed_RNA"/>
</dbReference>
<keyword evidence="1" id="KW-0472">Membrane</keyword>
<sequence>MLGLVYPYLSLHYPRILIFRYAPVLLGAYVVCIQTILIGVEQDSLQLVLPLLYRVHH</sequence>
<protein>
    <submittedName>
        <fullName evidence="2">Uncharacterized protein</fullName>
    </submittedName>
</protein>
<feature type="transmembrane region" description="Helical" evidence="1">
    <location>
        <begin position="21"/>
        <end position="40"/>
    </location>
</feature>
<keyword evidence="1" id="KW-0812">Transmembrane</keyword>
<reference evidence="2" key="1">
    <citation type="submission" date="2014-09" db="EMBL/GenBank/DDBJ databases">
        <authorList>
            <person name="Magalhaes I.L.F."/>
            <person name="Oliveira U."/>
            <person name="Santos F.R."/>
            <person name="Vidigal T.H.D.A."/>
            <person name="Brescovit A.D."/>
            <person name="Santos A.J."/>
        </authorList>
    </citation>
    <scope>NUCLEOTIDE SEQUENCE</scope>
    <source>
        <tissue evidence="2">Shoot tissue taken approximately 20 cm above the soil surface</tissue>
    </source>
</reference>
<organism evidence="2">
    <name type="scientific">Arundo donax</name>
    <name type="common">Giant reed</name>
    <name type="synonym">Donax arundinaceus</name>
    <dbReference type="NCBI Taxonomy" id="35708"/>
    <lineage>
        <taxon>Eukaryota</taxon>
        <taxon>Viridiplantae</taxon>
        <taxon>Streptophyta</taxon>
        <taxon>Embryophyta</taxon>
        <taxon>Tracheophyta</taxon>
        <taxon>Spermatophyta</taxon>
        <taxon>Magnoliopsida</taxon>
        <taxon>Liliopsida</taxon>
        <taxon>Poales</taxon>
        <taxon>Poaceae</taxon>
        <taxon>PACMAD clade</taxon>
        <taxon>Arundinoideae</taxon>
        <taxon>Arundineae</taxon>
        <taxon>Arundo</taxon>
    </lineage>
</organism>
<keyword evidence="1" id="KW-1133">Transmembrane helix</keyword>
<evidence type="ECO:0000313" key="2">
    <source>
        <dbReference type="EMBL" id="JAD65457.1"/>
    </source>
</evidence>
<reference evidence="2" key="2">
    <citation type="journal article" date="2015" name="Data Brief">
        <title>Shoot transcriptome of the giant reed, Arundo donax.</title>
        <authorList>
            <person name="Barrero R.A."/>
            <person name="Guerrero F.D."/>
            <person name="Moolhuijzen P."/>
            <person name="Goolsby J.A."/>
            <person name="Tidwell J."/>
            <person name="Bellgard S.E."/>
            <person name="Bellgard M.I."/>
        </authorList>
    </citation>
    <scope>NUCLEOTIDE SEQUENCE</scope>
    <source>
        <tissue evidence="2">Shoot tissue taken approximately 20 cm above the soil surface</tissue>
    </source>
</reference>
<accession>A0A0A9C1Q3</accession>
<name>A0A0A9C1Q3_ARUDO</name>